<dbReference type="CDD" id="cd06261">
    <property type="entry name" value="TM_PBP2"/>
    <property type="match status" value="2"/>
</dbReference>
<feature type="transmembrane region" description="Helical" evidence="8">
    <location>
        <begin position="330"/>
        <end position="352"/>
    </location>
</feature>
<evidence type="ECO:0000256" key="3">
    <source>
        <dbReference type="ARBA" id="ARBA00022475"/>
    </source>
</evidence>
<feature type="transmembrane region" description="Helical" evidence="8">
    <location>
        <begin position="80"/>
        <end position="104"/>
    </location>
</feature>
<keyword evidence="4" id="KW-0997">Cell inner membrane</keyword>
<feature type="transmembrane region" description="Helical" evidence="8">
    <location>
        <begin position="30"/>
        <end position="51"/>
    </location>
</feature>
<feature type="transmembrane region" description="Helical" evidence="8">
    <location>
        <begin position="226"/>
        <end position="252"/>
    </location>
</feature>
<dbReference type="AlphaFoldDB" id="A0AB38FE42"/>
<comment type="subcellular location">
    <subcellularLocation>
        <location evidence="1">Cell inner membrane</location>
        <topology evidence="1">Multi-pass membrane protein</topology>
    </subcellularLocation>
    <subcellularLocation>
        <location evidence="8">Cell membrane</location>
        <topology evidence="8">Multi-pass membrane protein</topology>
    </subcellularLocation>
</comment>
<feature type="transmembrane region" description="Helical" evidence="8">
    <location>
        <begin position="272"/>
        <end position="296"/>
    </location>
</feature>
<reference evidence="10 11" key="1">
    <citation type="submission" date="2018-06" db="EMBL/GenBank/DDBJ databases">
        <authorList>
            <consortium name="Pathogen Informatics"/>
            <person name="Doyle S."/>
        </authorList>
    </citation>
    <scope>NUCLEOTIDE SEQUENCE [LARGE SCALE GENOMIC DNA]</scope>
    <source>
        <strain evidence="10 11">NCTC13229</strain>
    </source>
</reference>
<evidence type="ECO:0000256" key="7">
    <source>
        <dbReference type="ARBA" id="ARBA00023136"/>
    </source>
</evidence>
<comment type="caution">
    <text evidence="10">The sequence shown here is derived from an EMBL/GenBank/DDBJ whole genome shotgun (WGS) entry which is preliminary data.</text>
</comment>
<feature type="domain" description="ABC transmembrane type-1" evidence="9">
    <location>
        <begin position="384"/>
        <end position="590"/>
    </location>
</feature>
<evidence type="ECO:0000256" key="6">
    <source>
        <dbReference type="ARBA" id="ARBA00022989"/>
    </source>
</evidence>
<dbReference type="InterPro" id="IPR000515">
    <property type="entry name" value="MetI-like"/>
</dbReference>
<evidence type="ECO:0000256" key="4">
    <source>
        <dbReference type="ARBA" id="ARBA00022519"/>
    </source>
</evidence>
<evidence type="ECO:0000256" key="8">
    <source>
        <dbReference type="RuleBase" id="RU363032"/>
    </source>
</evidence>
<dbReference type="GO" id="GO:0005886">
    <property type="term" value="C:plasma membrane"/>
    <property type="evidence" value="ECO:0007669"/>
    <property type="project" value="UniProtKB-SubCell"/>
</dbReference>
<dbReference type="InterPro" id="IPR035906">
    <property type="entry name" value="MetI-like_sf"/>
</dbReference>
<sequence>MVNLMPAPPADADTKDTGVRRRMPRSRVTVVGALAASLLVFLAALVIYPIIKAVISVVDGSAAAPGQSALSGLSSDLGSVLLNTLVVVGGGSLIAVIVGTGLAWINERTDGGFGGLGQFMPIAPLLLPGITGVLGWVVLLDPRIGLLNSMTRSVLGTVGISVPGDEGPINIFSMTGLVLLTALHLVPFVYLIVAPTLKNLDPSIEEAARINGAGPLRTALRVTLPAIAPSIGAAWTLAIINGIGLFSVPVVIGTTARIDVVSVRVWRLLTNYPTSTASAMVLAGGMLLVVLAFRFAQSYFFPAGRQATIGGRGARAGRIRLGPWRILTKLVVIVYILSAVVLPVAGLLIVSFQRFWTATAPWKNLTLSHYEDVLLYNPVTYQALIHSVALAALVGTIAMAVCAFLMLYAHQHRGGAGRRTGGKKIHHRFSSRKGLIDLVTSLPATIPPSLIGVSFILAFSRPPLNLYGTFAILLLAFLVMQLPYAASAAGTATSVVGNDLAEAARIFGASDRRTMTKILLPLALPGLAAGWVLVFIHVLGEVTAASLLSSTSNPVVGSVLLDLYTQGDFSTMATFAIVVWAISSVLVFASLLVSNRRFAESKG</sequence>
<dbReference type="Proteomes" id="UP000251211">
    <property type="component" value="Unassembled WGS sequence"/>
</dbReference>
<evidence type="ECO:0000313" key="10">
    <source>
        <dbReference type="EMBL" id="SPZ39479.1"/>
    </source>
</evidence>
<feature type="transmembrane region" description="Helical" evidence="8">
    <location>
        <begin position="434"/>
        <end position="458"/>
    </location>
</feature>
<feature type="transmembrane region" description="Helical" evidence="8">
    <location>
        <begin position="518"/>
        <end position="539"/>
    </location>
</feature>
<evidence type="ECO:0000256" key="2">
    <source>
        <dbReference type="ARBA" id="ARBA00022448"/>
    </source>
</evidence>
<dbReference type="Gene3D" id="1.10.3720.10">
    <property type="entry name" value="MetI-like"/>
    <property type="match status" value="2"/>
</dbReference>
<accession>A0AB38FE42</accession>
<proteinExistence type="inferred from homology"/>
<feature type="transmembrane region" description="Helical" evidence="8">
    <location>
        <begin position="569"/>
        <end position="593"/>
    </location>
</feature>
<dbReference type="PROSITE" id="PS50928">
    <property type="entry name" value="ABC_TM1"/>
    <property type="match status" value="2"/>
</dbReference>
<feature type="transmembrane region" description="Helical" evidence="8">
    <location>
        <begin position="383"/>
        <end position="409"/>
    </location>
</feature>
<keyword evidence="7 8" id="KW-0472">Membrane</keyword>
<evidence type="ECO:0000256" key="5">
    <source>
        <dbReference type="ARBA" id="ARBA00022692"/>
    </source>
</evidence>
<dbReference type="EMBL" id="UAUI01000011">
    <property type="protein sequence ID" value="SPZ39479.1"/>
    <property type="molecule type" value="Genomic_DNA"/>
</dbReference>
<keyword evidence="3" id="KW-1003">Cell membrane</keyword>
<organism evidence="10 11">
    <name type="scientific">Rhodococcus wratislaviensis</name>
    <name type="common">Tsukamurella wratislaviensis</name>
    <dbReference type="NCBI Taxonomy" id="44752"/>
    <lineage>
        <taxon>Bacteria</taxon>
        <taxon>Bacillati</taxon>
        <taxon>Actinomycetota</taxon>
        <taxon>Actinomycetes</taxon>
        <taxon>Mycobacteriales</taxon>
        <taxon>Nocardiaceae</taxon>
        <taxon>Rhodococcus</taxon>
    </lineage>
</organism>
<gene>
    <name evidence="10" type="primary">potB_2</name>
    <name evidence="10" type="ORF">NCTC13229_02958</name>
</gene>
<dbReference type="SUPFAM" id="SSF161098">
    <property type="entry name" value="MetI-like"/>
    <property type="match status" value="2"/>
</dbReference>
<comment type="similarity">
    <text evidence="8">Belongs to the binding-protein-dependent transport system permease family.</text>
</comment>
<feature type="transmembrane region" description="Helical" evidence="8">
    <location>
        <begin position="171"/>
        <end position="193"/>
    </location>
</feature>
<keyword evidence="2 8" id="KW-0813">Transport</keyword>
<feature type="transmembrane region" description="Helical" evidence="8">
    <location>
        <begin position="470"/>
        <end position="497"/>
    </location>
</feature>
<dbReference type="PANTHER" id="PTHR43357:SF4">
    <property type="entry name" value="INNER MEMBRANE ABC TRANSPORTER PERMEASE PROTEIN YDCV"/>
    <property type="match status" value="1"/>
</dbReference>
<dbReference type="PANTHER" id="PTHR43357">
    <property type="entry name" value="INNER MEMBRANE ABC TRANSPORTER PERMEASE PROTEIN YDCV"/>
    <property type="match status" value="1"/>
</dbReference>
<evidence type="ECO:0000256" key="1">
    <source>
        <dbReference type="ARBA" id="ARBA00004429"/>
    </source>
</evidence>
<name>A0AB38FE42_RHOWR</name>
<evidence type="ECO:0000259" key="9">
    <source>
        <dbReference type="PROSITE" id="PS50928"/>
    </source>
</evidence>
<feature type="domain" description="ABC transmembrane type-1" evidence="9">
    <location>
        <begin position="81"/>
        <end position="299"/>
    </location>
</feature>
<protein>
    <submittedName>
        <fullName evidence="10">Iron ABC transporter permease</fullName>
    </submittedName>
</protein>
<keyword evidence="6 8" id="KW-1133">Transmembrane helix</keyword>
<dbReference type="Pfam" id="PF00528">
    <property type="entry name" value="BPD_transp_1"/>
    <property type="match status" value="2"/>
</dbReference>
<dbReference type="GO" id="GO:0055085">
    <property type="term" value="P:transmembrane transport"/>
    <property type="evidence" value="ECO:0007669"/>
    <property type="project" value="InterPro"/>
</dbReference>
<evidence type="ECO:0000313" key="11">
    <source>
        <dbReference type="Proteomes" id="UP000251211"/>
    </source>
</evidence>
<feature type="transmembrane region" description="Helical" evidence="8">
    <location>
        <begin position="116"/>
        <end position="139"/>
    </location>
</feature>
<keyword evidence="5 8" id="KW-0812">Transmembrane</keyword>